<keyword evidence="2" id="KW-1133">Transmembrane helix</keyword>
<gene>
    <name evidence="3" type="ORF">Celaphus_00013955</name>
</gene>
<evidence type="ECO:0000256" key="2">
    <source>
        <dbReference type="SAM" id="Phobius"/>
    </source>
</evidence>
<feature type="region of interest" description="Disordered" evidence="1">
    <location>
        <begin position="71"/>
        <end position="99"/>
    </location>
</feature>
<dbReference type="EMBL" id="MKHE01000022">
    <property type="protein sequence ID" value="OWK03651.1"/>
    <property type="molecule type" value="Genomic_DNA"/>
</dbReference>
<accession>A0A212CCC1</accession>
<organism evidence="3 4">
    <name type="scientific">Cervus elaphus hippelaphus</name>
    <name type="common">European red deer</name>
    <dbReference type="NCBI Taxonomy" id="46360"/>
    <lineage>
        <taxon>Eukaryota</taxon>
        <taxon>Metazoa</taxon>
        <taxon>Chordata</taxon>
        <taxon>Craniata</taxon>
        <taxon>Vertebrata</taxon>
        <taxon>Euteleostomi</taxon>
        <taxon>Mammalia</taxon>
        <taxon>Eutheria</taxon>
        <taxon>Laurasiatheria</taxon>
        <taxon>Artiodactyla</taxon>
        <taxon>Ruminantia</taxon>
        <taxon>Pecora</taxon>
        <taxon>Cervidae</taxon>
        <taxon>Cervinae</taxon>
        <taxon>Cervus</taxon>
    </lineage>
</organism>
<evidence type="ECO:0000313" key="3">
    <source>
        <dbReference type="EMBL" id="OWK03651.1"/>
    </source>
</evidence>
<protein>
    <submittedName>
        <fullName evidence="3">Uncharacterized protein</fullName>
    </submittedName>
</protein>
<sequence length="124" mass="14249">MEEAAHEASLSPNGVPWLYALFYMLFIFFLFVMFSPFLLEIDQHVKKFLLKCRFTLHNIVHKDKENDDMKIDHLGRPGCPLESPRTEVLGGKEDEMRGDPPLFVRIAKQPRDSETEICSPGPSV</sequence>
<dbReference type="Proteomes" id="UP000242450">
    <property type="component" value="Chromosome 22"/>
</dbReference>
<reference evidence="3 4" key="1">
    <citation type="journal article" date="2018" name="Mol. Genet. Genomics">
        <title>The red deer Cervus elaphus genome CerEla1.0: sequencing, annotating, genes, and chromosomes.</title>
        <authorList>
            <person name="Bana N.A."/>
            <person name="Nyiri A."/>
            <person name="Nagy J."/>
            <person name="Frank K."/>
            <person name="Nagy T."/>
            <person name="Steger V."/>
            <person name="Schiller M."/>
            <person name="Lakatos P."/>
            <person name="Sugar L."/>
            <person name="Horn P."/>
            <person name="Barta E."/>
            <person name="Orosz L."/>
        </authorList>
    </citation>
    <scope>NUCLEOTIDE SEQUENCE [LARGE SCALE GENOMIC DNA]</scope>
    <source>
        <strain evidence="3">Hungarian</strain>
    </source>
</reference>
<evidence type="ECO:0000256" key="1">
    <source>
        <dbReference type="SAM" id="MobiDB-lite"/>
    </source>
</evidence>
<keyword evidence="2" id="KW-0472">Membrane</keyword>
<comment type="caution">
    <text evidence="3">The sequence shown here is derived from an EMBL/GenBank/DDBJ whole genome shotgun (WGS) entry which is preliminary data.</text>
</comment>
<dbReference type="OrthoDB" id="9618057at2759"/>
<keyword evidence="4" id="KW-1185">Reference proteome</keyword>
<feature type="transmembrane region" description="Helical" evidence="2">
    <location>
        <begin position="17"/>
        <end position="39"/>
    </location>
</feature>
<evidence type="ECO:0000313" key="4">
    <source>
        <dbReference type="Proteomes" id="UP000242450"/>
    </source>
</evidence>
<name>A0A212CCC1_CEREH</name>
<keyword evidence="2" id="KW-0812">Transmembrane</keyword>
<proteinExistence type="predicted"/>
<dbReference type="AlphaFoldDB" id="A0A212CCC1"/>